<dbReference type="RefSeq" id="WP_071874175.1">
    <property type="nucleotide sequence ID" value="NZ_JBHSHF010000014.1"/>
</dbReference>
<dbReference type="GO" id="GO:0005829">
    <property type="term" value="C:cytosol"/>
    <property type="evidence" value="ECO:0007669"/>
    <property type="project" value="TreeGrafter"/>
</dbReference>
<reference evidence="8" key="2">
    <citation type="journal article" date="2021" name="PeerJ">
        <title>Extensive microbial diversity within the chicken gut microbiome revealed by metagenomics and culture.</title>
        <authorList>
            <person name="Gilroy R."/>
            <person name="Ravi A."/>
            <person name="Getino M."/>
            <person name="Pursley I."/>
            <person name="Horton D.L."/>
            <person name="Alikhan N.F."/>
            <person name="Baker D."/>
            <person name="Gharbi K."/>
            <person name="Hall N."/>
            <person name="Watson M."/>
            <person name="Adriaenssens E.M."/>
            <person name="Foster-Nyarko E."/>
            <person name="Jarju S."/>
            <person name="Secka A."/>
            <person name="Antonio M."/>
            <person name="Oren A."/>
            <person name="Chaudhuri R.R."/>
            <person name="La Ragione R."/>
            <person name="Hildebrand F."/>
            <person name="Pallen M.J."/>
        </authorList>
    </citation>
    <scope>NUCLEOTIDE SEQUENCE</scope>
    <source>
        <strain evidence="8">150</strain>
    </source>
</reference>
<gene>
    <name evidence="8" type="ORF">K8V42_09765</name>
    <name evidence="9" type="ORF">RU93_GL001428</name>
</gene>
<dbReference type="FunFam" id="3.40.50.300:FF:000013">
    <property type="entry name" value="PhoH family ATPase"/>
    <property type="match status" value="1"/>
</dbReference>
<feature type="domain" description="PhoH-like protein" evidence="7">
    <location>
        <begin position="113"/>
        <end position="316"/>
    </location>
</feature>
<evidence type="ECO:0000256" key="2">
    <source>
        <dbReference type="ARBA" id="ARBA00010393"/>
    </source>
</evidence>
<comment type="similarity">
    <text evidence="2">Belongs to the PhoH family.</text>
</comment>
<organism evidence="9 10">
    <name type="scientific">Enterococcus aquimarinus</name>
    <dbReference type="NCBI Taxonomy" id="328396"/>
    <lineage>
        <taxon>Bacteria</taxon>
        <taxon>Bacillati</taxon>
        <taxon>Bacillota</taxon>
        <taxon>Bacilli</taxon>
        <taxon>Lactobacillales</taxon>
        <taxon>Enterococcaceae</taxon>
        <taxon>Enterococcus</taxon>
    </lineage>
</organism>
<dbReference type="Gene3D" id="3.40.50.300">
    <property type="entry name" value="P-loop containing nucleotide triphosphate hydrolases"/>
    <property type="match status" value="1"/>
</dbReference>
<comment type="caution">
    <text evidence="9">The sequence shown here is derived from an EMBL/GenBank/DDBJ whole genome shotgun (WGS) entry which is preliminary data.</text>
</comment>
<dbReference type="PANTHER" id="PTHR30473:SF1">
    <property type="entry name" value="PHOH-LIKE PROTEIN"/>
    <property type="match status" value="1"/>
</dbReference>
<sequence>MAEEQITIDIQLSEHDDAHLLLGAHDKHIKIIEEAIQVIIRTRGQMIQIQGAPSNAEKASLIIKSLQELIHRGIPVSSPDVVTAIKMAEKGTMTDFVAMYEEEILKDRHGKPIRAKNVGQKKYIRAIEKHDVVFGIGPAGTGKTFLAVVLAIRALKKGEVQKIILTRPAVEAGENLGFLPGDLKEKVDPYLRPVYDALYQVFGMEHTNRLMERGVIEIAPLAYMRGRTLEDAFVILDEAQNTTVAQMKMFLTRLGFNSKMIVNGDTSQIDLPKGVTSGLVHAEKTLEKVRAISFVAFDANDVVRHPVVAQIIRAYDEGNDK</sequence>
<evidence type="ECO:0000313" key="9">
    <source>
        <dbReference type="EMBL" id="OJG11433.1"/>
    </source>
</evidence>
<reference evidence="9 10" key="1">
    <citation type="submission" date="2014-12" db="EMBL/GenBank/DDBJ databases">
        <title>Draft genome sequences of 29 type strains of Enterococci.</title>
        <authorList>
            <person name="Zhong Z."/>
            <person name="Sun Z."/>
            <person name="Liu W."/>
            <person name="Zhang W."/>
            <person name="Zhang H."/>
        </authorList>
    </citation>
    <scope>NUCLEOTIDE SEQUENCE [LARGE SCALE GENOMIC DNA]</scope>
    <source>
        <strain evidence="9 10">DSM 17690</strain>
    </source>
</reference>
<evidence type="ECO:0000256" key="5">
    <source>
        <dbReference type="ARBA" id="ARBA00022840"/>
    </source>
</evidence>
<protein>
    <recommendedName>
        <fullName evidence="6">PhoH-like protein</fullName>
    </recommendedName>
</protein>
<keyword evidence="4" id="KW-0547">Nucleotide-binding</keyword>
<evidence type="ECO:0000256" key="3">
    <source>
        <dbReference type="ARBA" id="ARBA00022490"/>
    </source>
</evidence>
<evidence type="ECO:0000313" key="8">
    <source>
        <dbReference type="EMBL" id="MCC9274561.1"/>
    </source>
</evidence>
<dbReference type="Proteomes" id="UP000182149">
    <property type="component" value="Unassembled WGS sequence"/>
</dbReference>
<dbReference type="AlphaFoldDB" id="A0A1L8QVA2"/>
<evidence type="ECO:0000256" key="6">
    <source>
        <dbReference type="ARBA" id="ARBA00039970"/>
    </source>
</evidence>
<dbReference type="GO" id="GO:0005524">
    <property type="term" value="F:ATP binding"/>
    <property type="evidence" value="ECO:0007669"/>
    <property type="project" value="UniProtKB-KW"/>
</dbReference>
<dbReference type="Proteomes" id="UP000813384">
    <property type="component" value="Unassembled WGS sequence"/>
</dbReference>
<accession>A0A1L8QVA2</accession>
<evidence type="ECO:0000256" key="1">
    <source>
        <dbReference type="ARBA" id="ARBA00004496"/>
    </source>
</evidence>
<keyword evidence="10" id="KW-1185">Reference proteome</keyword>
<evidence type="ECO:0000256" key="4">
    <source>
        <dbReference type="ARBA" id="ARBA00022741"/>
    </source>
</evidence>
<dbReference type="PANTHER" id="PTHR30473">
    <property type="entry name" value="PROTEIN PHOH"/>
    <property type="match status" value="1"/>
</dbReference>
<keyword evidence="5" id="KW-0067">ATP-binding</keyword>
<dbReference type="OrthoDB" id="9773137at2"/>
<evidence type="ECO:0000259" key="7">
    <source>
        <dbReference type="Pfam" id="PF02562"/>
    </source>
</evidence>
<comment type="subcellular location">
    <subcellularLocation>
        <location evidence="1">Cytoplasm</location>
    </subcellularLocation>
</comment>
<dbReference type="EMBL" id="JAJJVO010000146">
    <property type="protein sequence ID" value="MCC9274561.1"/>
    <property type="molecule type" value="Genomic_DNA"/>
</dbReference>
<dbReference type="EMBL" id="JXKD01000003">
    <property type="protein sequence ID" value="OJG11433.1"/>
    <property type="molecule type" value="Genomic_DNA"/>
</dbReference>
<dbReference type="Pfam" id="PF02562">
    <property type="entry name" value="PhoH"/>
    <property type="match status" value="1"/>
</dbReference>
<dbReference type="SUPFAM" id="SSF52540">
    <property type="entry name" value="P-loop containing nucleoside triphosphate hydrolases"/>
    <property type="match status" value="1"/>
</dbReference>
<dbReference type="InterPro" id="IPR003714">
    <property type="entry name" value="PhoH"/>
</dbReference>
<evidence type="ECO:0000313" key="10">
    <source>
        <dbReference type="Proteomes" id="UP000182149"/>
    </source>
</evidence>
<dbReference type="InterPro" id="IPR027417">
    <property type="entry name" value="P-loop_NTPase"/>
</dbReference>
<reference evidence="8" key="3">
    <citation type="submission" date="2021-11" db="EMBL/GenBank/DDBJ databases">
        <authorList>
            <person name="Gilroy R."/>
        </authorList>
    </citation>
    <scope>NUCLEOTIDE SEQUENCE</scope>
    <source>
        <strain evidence="8">150</strain>
    </source>
</reference>
<dbReference type="InterPro" id="IPR051451">
    <property type="entry name" value="PhoH2-like"/>
</dbReference>
<dbReference type="STRING" id="328396.RU93_GL001428"/>
<name>A0A1L8QVA2_9ENTE</name>
<proteinExistence type="inferred from homology"/>
<keyword evidence="3" id="KW-0963">Cytoplasm</keyword>